<comment type="similarity">
    <text evidence="2 6">Belongs to the acyl-CoA dehydrogenase family.</text>
</comment>
<dbReference type="GO" id="GO:0016627">
    <property type="term" value="F:oxidoreductase activity, acting on the CH-CH group of donors"/>
    <property type="evidence" value="ECO:0007669"/>
    <property type="project" value="InterPro"/>
</dbReference>
<dbReference type="Gene3D" id="2.40.110.10">
    <property type="entry name" value="Butyryl-CoA Dehydrogenase, subunit A, domain 2"/>
    <property type="match status" value="1"/>
</dbReference>
<dbReference type="PANTHER" id="PTHR43292">
    <property type="entry name" value="ACYL-COA DEHYDROGENASE"/>
    <property type="match status" value="1"/>
</dbReference>
<dbReference type="GO" id="GO:0005886">
    <property type="term" value="C:plasma membrane"/>
    <property type="evidence" value="ECO:0007669"/>
    <property type="project" value="TreeGrafter"/>
</dbReference>
<dbReference type="SUPFAM" id="SSF47203">
    <property type="entry name" value="Acyl-CoA dehydrogenase C-terminal domain-like"/>
    <property type="match status" value="1"/>
</dbReference>
<evidence type="ECO:0000313" key="12">
    <source>
        <dbReference type="Proteomes" id="UP000643405"/>
    </source>
</evidence>
<dbReference type="InterPro" id="IPR009100">
    <property type="entry name" value="AcylCoA_DH/oxidase_NM_dom_sf"/>
</dbReference>
<feature type="domain" description="Acyl-CoA dehydrogenase/oxidase N-terminal" evidence="10">
    <location>
        <begin position="22"/>
        <end position="131"/>
    </location>
</feature>
<evidence type="ECO:0000256" key="2">
    <source>
        <dbReference type="ARBA" id="ARBA00009347"/>
    </source>
</evidence>
<feature type="domain" description="Acyl-CoA oxidase/dehydrogenase middle" evidence="9">
    <location>
        <begin position="137"/>
        <end position="231"/>
    </location>
</feature>
<reference evidence="11" key="1">
    <citation type="submission" date="2020-09" db="EMBL/GenBank/DDBJ databases">
        <title>Genome seq and assembly of Tianweitania sp.</title>
        <authorList>
            <person name="Chhetri G."/>
        </authorList>
    </citation>
    <scope>NUCLEOTIDE SEQUENCE</scope>
    <source>
        <strain evidence="11">Rool2</strain>
    </source>
</reference>
<dbReference type="InterPro" id="IPR052161">
    <property type="entry name" value="Mycobact_Acyl-CoA_DH"/>
</dbReference>
<dbReference type="Gene3D" id="1.10.540.10">
    <property type="entry name" value="Acyl-CoA dehydrogenase/oxidase, N-terminal domain"/>
    <property type="match status" value="1"/>
</dbReference>
<dbReference type="InterPro" id="IPR036250">
    <property type="entry name" value="AcylCo_DH-like_C"/>
</dbReference>
<evidence type="ECO:0000256" key="5">
    <source>
        <dbReference type="ARBA" id="ARBA00023002"/>
    </source>
</evidence>
<dbReference type="InterPro" id="IPR013786">
    <property type="entry name" value="AcylCoA_DH/ox_N"/>
</dbReference>
<dbReference type="Pfam" id="PF00441">
    <property type="entry name" value="Acyl-CoA_dh_1"/>
    <property type="match status" value="1"/>
</dbReference>
<keyword evidence="4 6" id="KW-0274">FAD</keyword>
<keyword evidence="12" id="KW-1185">Reference proteome</keyword>
<keyword evidence="3 6" id="KW-0285">Flavoprotein</keyword>
<dbReference type="GO" id="GO:0050660">
    <property type="term" value="F:flavin adenine dinucleotide binding"/>
    <property type="evidence" value="ECO:0007669"/>
    <property type="project" value="InterPro"/>
</dbReference>
<dbReference type="InterPro" id="IPR037069">
    <property type="entry name" value="AcylCoA_DH/ox_N_sf"/>
</dbReference>
<evidence type="ECO:0000256" key="7">
    <source>
        <dbReference type="SAM" id="MobiDB-lite"/>
    </source>
</evidence>
<organism evidence="11 12">
    <name type="scientific">Oryzicola mucosus</name>
    <dbReference type="NCBI Taxonomy" id="2767425"/>
    <lineage>
        <taxon>Bacteria</taxon>
        <taxon>Pseudomonadati</taxon>
        <taxon>Pseudomonadota</taxon>
        <taxon>Alphaproteobacteria</taxon>
        <taxon>Hyphomicrobiales</taxon>
        <taxon>Phyllobacteriaceae</taxon>
        <taxon>Oryzicola</taxon>
    </lineage>
</organism>
<dbReference type="InterPro" id="IPR006091">
    <property type="entry name" value="Acyl-CoA_Oxase/DH_mid-dom"/>
</dbReference>
<evidence type="ECO:0000256" key="1">
    <source>
        <dbReference type="ARBA" id="ARBA00001974"/>
    </source>
</evidence>
<dbReference type="Pfam" id="PF02771">
    <property type="entry name" value="Acyl-CoA_dh_N"/>
    <property type="match status" value="1"/>
</dbReference>
<dbReference type="Gene3D" id="1.20.140.10">
    <property type="entry name" value="Butyryl-CoA Dehydrogenase, subunit A, domain 3"/>
    <property type="match status" value="1"/>
</dbReference>
<dbReference type="InterPro" id="IPR046373">
    <property type="entry name" value="Acyl-CoA_Oxase/DH_mid-dom_sf"/>
</dbReference>
<dbReference type="InterPro" id="IPR009075">
    <property type="entry name" value="AcylCo_DH/oxidase_C"/>
</dbReference>
<proteinExistence type="inferred from homology"/>
<dbReference type="PANTHER" id="PTHR43292:SF3">
    <property type="entry name" value="ACYL-COA DEHYDROGENASE FADE29"/>
    <property type="match status" value="1"/>
</dbReference>
<accession>A0A8J6PPP2</accession>
<comment type="caution">
    <text evidence="11">The sequence shown here is derived from an EMBL/GenBank/DDBJ whole genome shotgun (WGS) entry which is preliminary data.</text>
</comment>
<evidence type="ECO:0000256" key="6">
    <source>
        <dbReference type="RuleBase" id="RU362125"/>
    </source>
</evidence>
<evidence type="ECO:0000256" key="3">
    <source>
        <dbReference type="ARBA" id="ARBA00022630"/>
    </source>
</evidence>
<dbReference type="RefSeq" id="WP_188164952.1">
    <property type="nucleotide sequence ID" value="NZ_JACVVX010000003.1"/>
</dbReference>
<dbReference type="SUPFAM" id="SSF56645">
    <property type="entry name" value="Acyl-CoA dehydrogenase NM domain-like"/>
    <property type="match status" value="1"/>
</dbReference>
<evidence type="ECO:0000313" key="11">
    <source>
        <dbReference type="EMBL" id="MBD0415545.1"/>
    </source>
</evidence>
<dbReference type="Proteomes" id="UP000643405">
    <property type="component" value="Unassembled WGS sequence"/>
</dbReference>
<keyword evidence="5 6" id="KW-0560">Oxidoreductase</keyword>
<gene>
    <name evidence="11" type="ORF">ICI42_12820</name>
</gene>
<dbReference type="AlphaFoldDB" id="A0A8J6PPP2"/>
<name>A0A8J6PPP2_9HYPH</name>
<protein>
    <submittedName>
        <fullName evidence="11">Acyl-CoA dehydrogenase family protein</fullName>
    </submittedName>
</protein>
<evidence type="ECO:0000259" key="10">
    <source>
        <dbReference type="Pfam" id="PF02771"/>
    </source>
</evidence>
<sequence>MTLAAPLRQPRDTAPEELSGAALRSHARSWLDSNLPAHFRTDRLSPEKPSIDETIAWEAAMHRAGLVGITWPKAYGGFGRSLREHLVISQEIGRTAMPESLNSIGKELAGPIIQAVGTEEQKLTYLPAILEMREIWCQGFSEPEAGSDLAALRTRAERDGNVWRINGQKIWTSGAHNSQRCLLLARTGTVEDRHRGLCLFAVPMDLPGIRVNTIRSIDGKDSFCEVFFDNVEVDEKDALGLPDEGWNAAIRVLGIERATNRMHRAWRFDSEIAHLVSACKSDPRLSALLDDGYYRRRIGASVGDAEVLKSYVETVVEALVSGESIGSRGSLAKLHWSEAHQRFAALAIELLSKASLPHGDAVKAAIARFETIYLHSRAETIFAGTSEIQLGIIADRILQLPKGK</sequence>
<dbReference type="EMBL" id="JACVVX010000003">
    <property type="protein sequence ID" value="MBD0415545.1"/>
    <property type="molecule type" value="Genomic_DNA"/>
</dbReference>
<evidence type="ECO:0000259" key="8">
    <source>
        <dbReference type="Pfam" id="PF00441"/>
    </source>
</evidence>
<evidence type="ECO:0000259" key="9">
    <source>
        <dbReference type="Pfam" id="PF02770"/>
    </source>
</evidence>
<comment type="cofactor">
    <cofactor evidence="1 6">
        <name>FAD</name>
        <dbReference type="ChEBI" id="CHEBI:57692"/>
    </cofactor>
</comment>
<evidence type="ECO:0000256" key="4">
    <source>
        <dbReference type="ARBA" id="ARBA00022827"/>
    </source>
</evidence>
<feature type="domain" description="Acyl-CoA dehydrogenase/oxidase C-terminal" evidence="8">
    <location>
        <begin position="243"/>
        <end position="398"/>
    </location>
</feature>
<dbReference type="Pfam" id="PF02770">
    <property type="entry name" value="Acyl-CoA_dh_M"/>
    <property type="match status" value="1"/>
</dbReference>
<dbReference type="FunFam" id="2.40.110.10:FF:000002">
    <property type="entry name" value="Acyl-CoA dehydrogenase fadE12"/>
    <property type="match status" value="1"/>
</dbReference>
<feature type="region of interest" description="Disordered" evidence="7">
    <location>
        <begin position="1"/>
        <end position="20"/>
    </location>
</feature>